<evidence type="ECO:0000313" key="4">
    <source>
        <dbReference type="Proteomes" id="UP000242519"/>
    </source>
</evidence>
<organism evidence="3 4">
    <name type="scientific">Diplocarpon coronariae</name>
    <dbReference type="NCBI Taxonomy" id="2795749"/>
    <lineage>
        <taxon>Eukaryota</taxon>
        <taxon>Fungi</taxon>
        <taxon>Dikarya</taxon>
        <taxon>Ascomycota</taxon>
        <taxon>Pezizomycotina</taxon>
        <taxon>Leotiomycetes</taxon>
        <taxon>Helotiales</taxon>
        <taxon>Drepanopezizaceae</taxon>
        <taxon>Diplocarpon</taxon>
    </lineage>
</organism>
<evidence type="ECO:0000256" key="1">
    <source>
        <dbReference type="SAM" id="MobiDB-lite"/>
    </source>
</evidence>
<feature type="chain" id="PRO_5013166149" evidence="2">
    <location>
        <begin position="23"/>
        <end position="184"/>
    </location>
</feature>
<reference evidence="3 4" key="1">
    <citation type="submission" date="2017-04" db="EMBL/GenBank/DDBJ databases">
        <title>Draft genome sequence of Marssonina coronaria NL1: causal agent of apple blotch.</title>
        <authorList>
            <person name="Cheng Q."/>
        </authorList>
    </citation>
    <scope>NUCLEOTIDE SEQUENCE [LARGE SCALE GENOMIC DNA]</scope>
    <source>
        <strain evidence="3 4">NL1</strain>
    </source>
</reference>
<evidence type="ECO:0000313" key="3">
    <source>
        <dbReference type="EMBL" id="OWO99945.1"/>
    </source>
</evidence>
<sequence length="184" mass="18343">MLYNHLSAYLAILATVHISVTAVPLNINLGAYSPAIVVGDGEISFGSGEHAEAVLNTLAGAGVTGEGSASEAPASEASTPESDPEASPTESASRAKKRNELQLNTVAGPEVEDEDEDLDESEAPIAERDLAGFNAALAFAAVALKTSPGIELGTGEGGSGVGIIVRPGVDAGAAAPAPAPAEKR</sequence>
<dbReference type="InParanoid" id="A0A218YY96"/>
<keyword evidence="2" id="KW-0732">Signal</keyword>
<dbReference type="OrthoDB" id="3941683at2759"/>
<feature type="compositionally biased region" description="Acidic residues" evidence="1">
    <location>
        <begin position="110"/>
        <end position="122"/>
    </location>
</feature>
<protein>
    <submittedName>
        <fullName evidence="3">Uncharacterized protein</fullName>
    </submittedName>
</protein>
<evidence type="ECO:0000256" key="2">
    <source>
        <dbReference type="SAM" id="SignalP"/>
    </source>
</evidence>
<accession>A0A218YY96</accession>
<dbReference type="STRING" id="503106.A0A218YY96"/>
<gene>
    <name evidence="3" type="ORF">B2J93_8565</name>
</gene>
<keyword evidence="4" id="KW-1185">Reference proteome</keyword>
<comment type="caution">
    <text evidence="3">The sequence shown here is derived from an EMBL/GenBank/DDBJ whole genome shotgun (WGS) entry which is preliminary data.</text>
</comment>
<feature type="region of interest" description="Disordered" evidence="1">
    <location>
        <begin position="64"/>
        <end position="125"/>
    </location>
</feature>
<proteinExistence type="predicted"/>
<feature type="compositionally biased region" description="Low complexity" evidence="1">
    <location>
        <begin position="66"/>
        <end position="92"/>
    </location>
</feature>
<dbReference type="Proteomes" id="UP000242519">
    <property type="component" value="Unassembled WGS sequence"/>
</dbReference>
<dbReference type="AlphaFoldDB" id="A0A218YY96"/>
<name>A0A218YY96_9HELO</name>
<dbReference type="EMBL" id="MZNU01000341">
    <property type="protein sequence ID" value="OWO99945.1"/>
    <property type="molecule type" value="Genomic_DNA"/>
</dbReference>
<feature type="signal peptide" evidence="2">
    <location>
        <begin position="1"/>
        <end position="22"/>
    </location>
</feature>